<gene>
    <name evidence="1" type="ORF">RRG08_002623</name>
</gene>
<dbReference type="EMBL" id="JAWDGP010006922">
    <property type="protein sequence ID" value="KAK3733020.1"/>
    <property type="molecule type" value="Genomic_DNA"/>
</dbReference>
<reference evidence="1" key="1">
    <citation type="journal article" date="2023" name="G3 (Bethesda)">
        <title>A reference genome for the long-term kleptoplast-retaining sea slug Elysia crispata morphotype clarki.</title>
        <authorList>
            <person name="Eastman K.E."/>
            <person name="Pendleton A.L."/>
            <person name="Shaikh M.A."/>
            <person name="Suttiyut T."/>
            <person name="Ogas R."/>
            <person name="Tomko P."/>
            <person name="Gavelis G."/>
            <person name="Widhalm J.R."/>
            <person name="Wisecaver J.H."/>
        </authorList>
    </citation>
    <scope>NUCLEOTIDE SEQUENCE</scope>
    <source>
        <strain evidence="1">ECLA1</strain>
    </source>
</reference>
<sequence length="90" mass="10133">MYEDVTGDEVLYKAFVVSHQLSQSEWLPEAAQVGRSAFSSVLEDLKSNIEKRACWQTLIIQETKISPYNKVSIDYSNCNIVSTSVKQVST</sequence>
<accession>A0AAE0Y4P7</accession>
<comment type="caution">
    <text evidence="1">The sequence shown here is derived from an EMBL/GenBank/DDBJ whole genome shotgun (WGS) entry which is preliminary data.</text>
</comment>
<dbReference type="Proteomes" id="UP001283361">
    <property type="component" value="Unassembled WGS sequence"/>
</dbReference>
<organism evidence="1 2">
    <name type="scientific">Elysia crispata</name>
    <name type="common">lettuce slug</name>
    <dbReference type="NCBI Taxonomy" id="231223"/>
    <lineage>
        <taxon>Eukaryota</taxon>
        <taxon>Metazoa</taxon>
        <taxon>Spiralia</taxon>
        <taxon>Lophotrochozoa</taxon>
        <taxon>Mollusca</taxon>
        <taxon>Gastropoda</taxon>
        <taxon>Heterobranchia</taxon>
        <taxon>Euthyneura</taxon>
        <taxon>Panpulmonata</taxon>
        <taxon>Sacoglossa</taxon>
        <taxon>Placobranchoidea</taxon>
        <taxon>Plakobranchidae</taxon>
        <taxon>Elysia</taxon>
    </lineage>
</organism>
<evidence type="ECO:0000313" key="1">
    <source>
        <dbReference type="EMBL" id="KAK3733020.1"/>
    </source>
</evidence>
<protein>
    <submittedName>
        <fullName evidence="1">Uncharacterized protein</fullName>
    </submittedName>
</protein>
<keyword evidence="2" id="KW-1185">Reference proteome</keyword>
<name>A0AAE0Y4P7_9GAST</name>
<dbReference type="AlphaFoldDB" id="A0AAE0Y4P7"/>
<proteinExistence type="predicted"/>
<evidence type="ECO:0000313" key="2">
    <source>
        <dbReference type="Proteomes" id="UP001283361"/>
    </source>
</evidence>